<dbReference type="Pfam" id="PF12706">
    <property type="entry name" value="Lactamase_B_2"/>
    <property type="match status" value="1"/>
</dbReference>
<evidence type="ECO:0000313" key="3">
    <source>
        <dbReference type="Proteomes" id="UP000649573"/>
    </source>
</evidence>
<dbReference type="InterPro" id="IPR001279">
    <property type="entry name" value="Metallo-B-lactamas"/>
</dbReference>
<dbReference type="Proteomes" id="UP000649573">
    <property type="component" value="Unassembled WGS sequence"/>
</dbReference>
<feature type="domain" description="Metallo-beta-lactamase" evidence="1">
    <location>
        <begin position="68"/>
        <end position="250"/>
    </location>
</feature>
<accession>A0ABQ2UT58</accession>
<reference evidence="3" key="1">
    <citation type="journal article" date="2019" name="Int. J. Syst. Evol. Microbiol.">
        <title>The Global Catalogue of Microorganisms (GCM) 10K type strain sequencing project: providing services to taxonomists for standard genome sequencing and annotation.</title>
        <authorList>
            <consortium name="The Broad Institute Genomics Platform"/>
            <consortium name="The Broad Institute Genome Sequencing Center for Infectious Disease"/>
            <person name="Wu L."/>
            <person name="Ma J."/>
        </authorList>
    </citation>
    <scope>NUCLEOTIDE SEQUENCE [LARGE SCALE GENOMIC DNA]</scope>
    <source>
        <strain evidence="3">JCM 3296</strain>
    </source>
</reference>
<dbReference type="RefSeq" id="WP_189256038.1">
    <property type="nucleotide sequence ID" value="NZ_BMRE01000022.1"/>
</dbReference>
<dbReference type="CDD" id="cd06262">
    <property type="entry name" value="metallo-hydrolase-like_MBL-fold"/>
    <property type="match status" value="1"/>
</dbReference>
<gene>
    <name evidence="2" type="ORF">GCM10010178_48870</name>
</gene>
<dbReference type="InterPro" id="IPR050114">
    <property type="entry name" value="UPF0173_UPF0282_UlaG_hydrolase"/>
</dbReference>
<comment type="caution">
    <text evidence="2">The sequence shown here is derived from an EMBL/GenBank/DDBJ whole genome shotgun (WGS) entry which is preliminary data.</text>
</comment>
<proteinExistence type="predicted"/>
<evidence type="ECO:0000259" key="1">
    <source>
        <dbReference type="Pfam" id="PF12706"/>
    </source>
</evidence>
<sequence>MKFWLSRPDVRRLPAAFQASTAEAEVTARFLGTSSVLLSDGHTAVLSDGFVTRPGLARVALGRIAPDRRVVEQARRRLGTPPIAAVVCVHSHYDHALDAPVWASLTGAELVGSESTANVGRGLGVPERSLRVVGDGDTLSYGGFGLTFVESVHSPGDHYPGTVDAPLIPPRRSREWRTGAVYSVFVSHARGTVLLHASAGFRPGALHGRRADVVYLGVGTLGRQPLGYVEAYWDEVVRATGAHRVVLVHWDDFFVALDKPLRPLPYLADDLDLTVRRLSALARRDDVEVVLPVAWQPADPFAAR</sequence>
<keyword evidence="3" id="KW-1185">Reference proteome</keyword>
<dbReference type="InterPro" id="IPR036866">
    <property type="entry name" value="RibonucZ/Hydroxyglut_hydro"/>
</dbReference>
<evidence type="ECO:0000313" key="2">
    <source>
        <dbReference type="EMBL" id="GGU50344.1"/>
    </source>
</evidence>
<dbReference type="PANTHER" id="PTHR43546:SF3">
    <property type="entry name" value="UPF0173 METAL-DEPENDENT HYDROLASE MJ1163"/>
    <property type="match status" value="1"/>
</dbReference>
<organism evidence="2 3">
    <name type="scientific">Lentzea flava</name>
    <dbReference type="NCBI Taxonomy" id="103732"/>
    <lineage>
        <taxon>Bacteria</taxon>
        <taxon>Bacillati</taxon>
        <taxon>Actinomycetota</taxon>
        <taxon>Actinomycetes</taxon>
        <taxon>Pseudonocardiales</taxon>
        <taxon>Pseudonocardiaceae</taxon>
        <taxon>Lentzea</taxon>
    </lineage>
</organism>
<dbReference type="PANTHER" id="PTHR43546">
    <property type="entry name" value="UPF0173 METAL-DEPENDENT HYDROLASE MJ1163-RELATED"/>
    <property type="match status" value="1"/>
</dbReference>
<name>A0ABQ2UT58_9PSEU</name>
<dbReference type="EMBL" id="BMRE01000022">
    <property type="protein sequence ID" value="GGU50344.1"/>
    <property type="molecule type" value="Genomic_DNA"/>
</dbReference>
<dbReference type="Gene3D" id="3.60.15.10">
    <property type="entry name" value="Ribonuclease Z/Hydroxyacylglutathione hydrolase-like"/>
    <property type="match status" value="1"/>
</dbReference>
<dbReference type="SUPFAM" id="SSF56281">
    <property type="entry name" value="Metallo-hydrolase/oxidoreductase"/>
    <property type="match status" value="1"/>
</dbReference>
<protein>
    <recommendedName>
        <fullName evidence="1">Metallo-beta-lactamase domain-containing protein</fullName>
    </recommendedName>
</protein>